<name>A0AAV4M209_BABCB</name>
<proteinExistence type="predicted"/>
<feature type="compositionally biased region" description="Gly residues" evidence="1">
    <location>
        <begin position="561"/>
        <end position="571"/>
    </location>
</feature>
<dbReference type="GeneID" id="94196325"/>
<dbReference type="InterPro" id="IPR009057">
    <property type="entry name" value="Homeodomain-like_sf"/>
</dbReference>
<comment type="caution">
    <text evidence="3">The sequence shown here is derived from an EMBL/GenBank/DDBJ whole genome shotgun (WGS) entry which is preliminary data.</text>
</comment>
<feature type="compositionally biased region" description="Basic and acidic residues" evidence="1">
    <location>
        <begin position="526"/>
        <end position="551"/>
    </location>
</feature>
<feature type="compositionally biased region" description="Low complexity" evidence="1">
    <location>
        <begin position="280"/>
        <end position="299"/>
    </location>
</feature>
<dbReference type="Pfam" id="PF15963">
    <property type="entry name" value="Myb_DNA-bind_7"/>
    <property type="match status" value="1"/>
</dbReference>
<keyword evidence="4" id="KW-1185">Reference proteome</keyword>
<gene>
    <name evidence="3" type="ORF">BcabD6B2_42790</name>
</gene>
<dbReference type="GO" id="GO:0003677">
    <property type="term" value="F:DNA binding"/>
    <property type="evidence" value="ECO:0007669"/>
    <property type="project" value="UniProtKB-KW"/>
</dbReference>
<dbReference type="RefSeq" id="XP_067716913.1">
    <property type="nucleotide sequence ID" value="XM_067860812.1"/>
</dbReference>
<accession>A0AAV4M209</accession>
<reference evidence="3 4" key="1">
    <citation type="submission" date="2021-06" db="EMBL/GenBank/DDBJ databases">
        <title>Genome sequence of Babesia caballi.</title>
        <authorList>
            <person name="Yamagishi J."/>
            <person name="Kidaka T."/>
            <person name="Ochi A."/>
        </authorList>
    </citation>
    <scope>NUCLEOTIDE SEQUENCE [LARGE SCALE GENOMIC DNA]</scope>
    <source>
        <strain evidence="3">USDA-D6B2</strain>
    </source>
</reference>
<feature type="region of interest" description="Disordered" evidence="1">
    <location>
        <begin position="503"/>
        <end position="571"/>
    </location>
</feature>
<dbReference type="InterPro" id="IPR001005">
    <property type="entry name" value="SANT/Myb"/>
</dbReference>
<dbReference type="InterPro" id="IPR039467">
    <property type="entry name" value="TFIIIB_B''_Myb"/>
</dbReference>
<evidence type="ECO:0000256" key="1">
    <source>
        <dbReference type="SAM" id="MobiDB-lite"/>
    </source>
</evidence>
<dbReference type="GO" id="GO:0001156">
    <property type="term" value="F:TFIIIC-class transcription factor complex binding"/>
    <property type="evidence" value="ECO:0007669"/>
    <property type="project" value="TreeGrafter"/>
</dbReference>
<feature type="domain" description="Myb-like" evidence="2">
    <location>
        <begin position="100"/>
        <end position="148"/>
    </location>
</feature>
<dbReference type="Proteomes" id="UP001497744">
    <property type="component" value="Unassembled WGS sequence"/>
</dbReference>
<feature type="region of interest" description="Disordered" evidence="1">
    <location>
        <begin position="196"/>
        <end position="216"/>
    </location>
</feature>
<dbReference type="AlphaFoldDB" id="A0AAV4M209"/>
<evidence type="ECO:0000259" key="2">
    <source>
        <dbReference type="SMART" id="SM00717"/>
    </source>
</evidence>
<keyword evidence="3" id="KW-0371">Homeobox</keyword>
<dbReference type="GO" id="GO:0070898">
    <property type="term" value="P:RNA polymerase III preinitiation complex assembly"/>
    <property type="evidence" value="ECO:0007669"/>
    <property type="project" value="TreeGrafter"/>
</dbReference>
<keyword evidence="3" id="KW-0238">DNA-binding</keyword>
<dbReference type="SUPFAM" id="SSF46689">
    <property type="entry name" value="Homeodomain-like"/>
    <property type="match status" value="1"/>
</dbReference>
<dbReference type="SMART" id="SM00717">
    <property type="entry name" value="SANT"/>
    <property type="match status" value="1"/>
</dbReference>
<organism evidence="3 4">
    <name type="scientific">Babesia caballi</name>
    <dbReference type="NCBI Taxonomy" id="5871"/>
    <lineage>
        <taxon>Eukaryota</taxon>
        <taxon>Sar</taxon>
        <taxon>Alveolata</taxon>
        <taxon>Apicomplexa</taxon>
        <taxon>Aconoidasida</taxon>
        <taxon>Piroplasmida</taxon>
        <taxon>Babesiidae</taxon>
        <taxon>Babesia</taxon>
    </lineage>
</organism>
<dbReference type="CDD" id="cd00167">
    <property type="entry name" value="SANT"/>
    <property type="match status" value="1"/>
</dbReference>
<dbReference type="EMBL" id="BPLF01000003">
    <property type="protein sequence ID" value="GIX64844.1"/>
    <property type="molecule type" value="Genomic_DNA"/>
</dbReference>
<protein>
    <submittedName>
        <fullName evidence="3">Homeodomain-like containing protein</fullName>
    </submittedName>
</protein>
<dbReference type="GO" id="GO:0000126">
    <property type="term" value="C:transcription factor TFIIIB complex"/>
    <property type="evidence" value="ECO:0007669"/>
    <property type="project" value="TreeGrafter"/>
</dbReference>
<feature type="region of interest" description="Disordered" evidence="1">
    <location>
        <begin position="280"/>
        <end position="306"/>
    </location>
</feature>
<evidence type="ECO:0000313" key="4">
    <source>
        <dbReference type="Proteomes" id="UP001497744"/>
    </source>
</evidence>
<dbReference type="PANTHER" id="PTHR22929:SF0">
    <property type="entry name" value="TRANSCRIPTION FACTOR TFIIIB COMPONENT B'' HOMOLOG"/>
    <property type="match status" value="1"/>
</dbReference>
<dbReference type="PANTHER" id="PTHR22929">
    <property type="entry name" value="RNA POLYMERASE III TRANSCRIPTION INITIATION FACTOR B"/>
    <property type="match status" value="1"/>
</dbReference>
<evidence type="ECO:0000313" key="3">
    <source>
        <dbReference type="EMBL" id="GIX64844.1"/>
    </source>
</evidence>
<sequence length="793" mass="83961">MDPPGKGGLALAGELPQGAVREAKAADAGGETVWERVQRLGRSQDPFERPVAVEPAQSASNVDLSFFGADVQCLLGARHHVADTAFNKRGQYASAYKRTKSLKWSAEDTLRFYEAVRNFGSDLLMVRSMLPEFTDKQIYDKFKLEEKRHPDKLHLALRSRTKIPLEKFEKRHGKIDRSRHYDPSKDPVLLQKKSQKTHQLALRGQVDSDRPYLPLEPAENADASAAELEPEAEVQVVVGLDEVSGVVVFNVLRYHGPQTGDGDAGVQVAVQVAQHPVVPGVDVDQAPGDDAAALDPLGGSDRGGQAHEHDVLDEVEPLVLLQLQEGVQNDAGAHAVADERYRALADGLPVHDGLGQDRAAERGLLLGDDPRVVEGGGEVDERKRPLDGALEVLALRLLLPEQGGVPREGLLLHLLGHAAEGLEQRGLPLHGVKVAERGLYRPVPQGGDLHVGGQGAADADADGERAARLPVDVVEVHVDLGSDLLALPPLEPRGAHAEHRGKELGVLGGGPEPGDSGAAEAQDGEASGHRRDDDAGGGRNDDAAAGRHGADGHAPGHLGRPRGGGEADGAGQLGRDVVLQREDRVGAHPQGGGELLEEQLHPGIVVAAQYVRSDQAAEQHGGPRHGVEEQLVVQADVADGLGVVVLEPVLLALTVGISLGLLVGVGGPARFGVPVLGRDGGLHGAGDHAVDLLGNGAQQPALRVPRDVADHLRAVEVVLRLLDPAFELDVQLGLHLLQLLVDDLQVLLLLHDALNVDLELTERGVLRGGLGERVEHDVAEPAALLRMTPVAPT</sequence>